<dbReference type="EMBL" id="BQKI01000011">
    <property type="protein sequence ID" value="GJN05131.1"/>
    <property type="molecule type" value="Genomic_DNA"/>
</dbReference>
<gene>
    <name evidence="4" type="primary">ga22736</name>
    <name evidence="4" type="ORF">PR202_ga22736</name>
</gene>
<evidence type="ECO:0000256" key="3">
    <source>
        <dbReference type="SAM" id="MobiDB-lite"/>
    </source>
</evidence>
<evidence type="ECO:0000256" key="2">
    <source>
        <dbReference type="ARBA" id="ARBA00022946"/>
    </source>
</evidence>
<proteinExistence type="predicted"/>
<keyword evidence="1" id="KW-0677">Repeat</keyword>
<evidence type="ECO:0000313" key="5">
    <source>
        <dbReference type="Proteomes" id="UP001054889"/>
    </source>
</evidence>
<dbReference type="PANTHER" id="PTHR47926">
    <property type="entry name" value="PENTATRICOPEPTIDE REPEAT-CONTAINING PROTEIN"/>
    <property type="match status" value="1"/>
</dbReference>
<dbReference type="InterPro" id="IPR002885">
    <property type="entry name" value="PPR_rpt"/>
</dbReference>
<keyword evidence="2" id="KW-0809">Transit peptide</keyword>
<feature type="region of interest" description="Disordered" evidence="3">
    <location>
        <begin position="120"/>
        <end position="141"/>
    </location>
</feature>
<organism evidence="4 5">
    <name type="scientific">Eleusine coracana subsp. coracana</name>
    <dbReference type="NCBI Taxonomy" id="191504"/>
    <lineage>
        <taxon>Eukaryota</taxon>
        <taxon>Viridiplantae</taxon>
        <taxon>Streptophyta</taxon>
        <taxon>Embryophyta</taxon>
        <taxon>Tracheophyta</taxon>
        <taxon>Spermatophyta</taxon>
        <taxon>Magnoliopsida</taxon>
        <taxon>Liliopsida</taxon>
        <taxon>Poales</taxon>
        <taxon>Poaceae</taxon>
        <taxon>PACMAD clade</taxon>
        <taxon>Chloridoideae</taxon>
        <taxon>Cynodonteae</taxon>
        <taxon>Eleusininae</taxon>
        <taxon>Eleusine</taxon>
    </lineage>
</organism>
<protein>
    <recommendedName>
        <fullName evidence="6">Pentatricopeptide repeat-containing protein</fullName>
    </recommendedName>
</protein>
<evidence type="ECO:0000313" key="4">
    <source>
        <dbReference type="EMBL" id="GJN05131.1"/>
    </source>
</evidence>
<dbReference type="InterPro" id="IPR011990">
    <property type="entry name" value="TPR-like_helical_dom_sf"/>
</dbReference>
<dbReference type="Proteomes" id="UP001054889">
    <property type="component" value="Unassembled WGS sequence"/>
</dbReference>
<dbReference type="Pfam" id="PF01535">
    <property type="entry name" value="PPR"/>
    <property type="match status" value="2"/>
</dbReference>
<comment type="caution">
    <text evidence="4">The sequence shown here is derived from an EMBL/GenBank/DDBJ whole genome shotgun (WGS) entry which is preliminary data.</text>
</comment>
<dbReference type="AlphaFoldDB" id="A0AAV5D3Z9"/>
<evidence type="ECO:0000256" key="1">
    <source>
        <dbReference type="ARBA" id="ARBA00022737"/>
    </source>
</evidence>
<keyword evidence="5" id="KW-1185">Reference proteome</keyword>
<reference evidence="4" key="2">
    <citation type="submission" date="2021-12" db="EMBL/GenBank/DDBJ databases">
        <title>Resequencing data analysis of finger millet.</title>
        <authorList>
            <person name="Hatakeyama M."/>
            <person name="Aluri S."/>
            <person name="Balachadran M.T."/>
            <person name="Sivarajan S.R."/>
            <person name="Poveda L."/>
            <person name="Shimizu-Inatsugi R."/>
            <person name="Schlapbach R."/>
            <person name="Sreeman S.M."/>
            <person name="Shimizu K.K."/>
        </authorList>
    </citation>
    <scope>NUCLEOTIDE SEQUENCE</scope>
</reference>
<name>A0AAV5D3Z9_ELECO</name>
<dbReference type="GO" id="GO:0009451">
    <property type="term" value="P:RNA modification"/>
    <property type="evidence" value="ECO:0007669"/>
    <property type="project" value="InterPro"/>
</dbReference>
<dbReference type="InterPro" id="IPR046960">
    <property type="entry name" value="PPR_At4g14850-like_plant"/>
</dbReference>
<dbReference type="Gene3D" id="1.25.40.10">
    <property type="entry name" value="Tetratricopeptide repeat domain"/>
    <property type="match status" value="2"/>
</dbReference>
<dbReference type="GO" id="GO:0003723">
    <property type="term" value="F:RNA binding"/>
    <property type="evidence" value="ECO:0007669"/>
    <property type="project" value="InterPro"/>
</dbReference>
<accession>A0AAV5D3Z9</accession>
<reference evidence="4" key="1">
    <citation type="journal article" date="2018" name="DNA Res.">
        <title>Multiple hybrid de novo genome assembly of finger millet, an orphan allotetraploid crop.</title>
        <authorList>
            <person name="Hatakeyama M."/>
            <person name="Aluri S."/>
            <person name="Balachadran M.T."/>
            <person name="Sivarajan S.R."/>
            <person name="Patrignani A."/>
            <person name="Gruter S."/>
            <person name="Poveda L."/>
            <person name="Shimizu-Inatsugi R."/>
            <person name="Baeten J."/>
            <person name="Francoijs K.J."/>
            <person name="Nataraja K.N."/>
            <person name="Reddy Y.A.N."/>
            <person name="Phadnis S."/>
            <person name="Ravikumar R.L."/>
            <person name="Schlapbach R."/>
            <person name="Sreeman S.M."/>
            <person name="Shimizu K.K."/>
        </authorList>
    </citation>
    <scope>NUCLEOTIDE SEQUENCE</scope>
</reference>
<sequence>MSFAHPLASHPHPAVAAFPHAGFSHLADHPLLARAVHGFVLRRALPLSAFHRNTLLSFYFRRQPGRGGASAAAALHLFDEMPHRTDSSWYTAISAAYAAAKTPRPSISCRTCGRAAYRSAGSRLPASSRRGSGTRQRGREEGATIHTLTHRAGLMGNVYIGTALLHMYGSRGLVQDAWRLFWEMPEGKVVSWTALMVALSSNGYCENVLQGKGLHATPTHSPQWSCVMSLRMRRRASRLLPCRGLWSPVACFGAGKLDDAKLLFCNMSTRDIISWNTMISAYMQNDNCIDAMNTANKLL</sequence>
<evidence type="ECO:0008006" key="6">
    <source>
        <dbReference type="Google" id="ProtNLM"/>
    </source>
</evidence>